<dbReference type="PANTHER" id="PTHR39201:SF1">
    <property type="entry name" value="FLAVODOXIN-LIKE DOMAIN-CONTAINING PROTEIN"/>
    <property type="match status" value="1"/>
</dbReference>
<dbReference type="InterPro" id="IPR001226">
    <property type="entry name" value="Flavodoxin_CS"/>
</dbReference>
<evidence type="ECO:0000313" key="2">
    <source>
        <dbReference type="EMBL" id="SEK33536.1"/>
    </source>
</evidence>
<dbReference type="InterPro" id="IPR029039">
    <property type="entry name" value="Flavoprotein-like_sf"/>
</dbReference>
<name>A0A1H7G5A2_9FIRM</name>
<dbReference type="GO" id="GO:0016651">
    <property type="term" value="F:oxidoreductase activity, acting on NAD(P)H"/>
    <property type="evidence" value="ECO:0007669"/>
    <property type="project" value="UniProtKB-ARBA"/>
</dbReference>
<reference evidence="3" key="1">
    <citation type="submission" date="2016-10" db="EMBL/GenBank/DDBJ databases">
        <authorList>
            <person name="Varghese N."/>
            <person name="Submissions S."/>
        </authorList>
    </citation>
    <scope>NUCLEOTIDE SEQUENCE [LARGE SCALE GENOMIC DNA]</scope>
    <source>
        <strain evidence="3">ACV-9</strain>
    </source>
</reference>
<dbReference type="Pfam" id="PF12682">
    <property type="entry name" value="Flavodoxin_4"/>
    <property type="match status" value="1"/>
</dbReference>
<keyword evidence="3" id="KW-1185">Reference proteome</keyword>
<sequence length="210" mass="23192">MAEEMFLSTSAKPITILPYSRQREVCGARADLALEGPARNGTIIHEGDFFMKTLIIYYSHEGNTDFVAKKIADKIGADTLRLAPVKKYPEKGFAKFFWGGKSAVMAETPDLEPYSIDLASYEQIVFGFPVWASNITPPLRTFIKENPGIKEKRIAAFACQSGAGAEKAFGKLKESIGIDSLAATLILIDPKDKPSDDNDKKIDDFCKKIF</sequence>
<dbReference type="PANTHER" id="PTHR39201">
    <property type="entry name" value="EXPORTED PROTEIN-RELATED"/>
    <property type="match status" value="1"/>
</dbReference>
<dbReference type="EMBL" id="FNZX01000004">
    <property type="protein sequence ID" value="SEK33536.1"/>
    <property type="molecule type" value="Genomic_DNA"/>
</dbReference>
<protein>
    <submittedName>
        <fullName evidence="2">Flavodoxin</fullName>
    </submittedName>
</protein>
<dbReference type="SUPFAM" id="SSF52218">
    <property type="entry name" value="Flavoproteins"/>
    <property type="match status" value="1"/>
</dbReference>
<dbReference type="AlphaFoldDB" id="A0A1H7G5A2"/>
<feature type="domain" description="Flavodoxin-like" evidence="1">
    <location>
        <begin position="53"/>
        <end position="210"/>
    </location>
</feature>
<dbReference type="PROSITE" id="PS00201">
    <property type="entry name" value="FLAVODOXIN"/>
    <property type="match status" value="1"/>
</dbReference>
<gene>
    <name evidence="2" type="ORF">SAMN02910377_00637</name>
</gene>
<dbReference type="GO" id="GO:0009055">
    <property type="term" value="F:electron transfer activity"/>
    <property type="evidence" value="ECO:0007669"/>
    <property type="project" value="InterPro"/>
</dbReference>
<dbReference type="Proteomes" id="UP000182321">
    <property type="component" value="Unassembled WGS sequence"/>
</dbReference>
<dbReference type="RefSeq" id="WP_242941775.1">
    <property type="nucleotide sequence ID" value="NZ_FNZX01000004.1"/>
</dbReference>
<dbReference type="GO" id="GO:0010181">
    <property type="term" value="F:FMN binding"/>
    <property type="evidence" value="ECO:0007669"/>
    <property type="project" value="InterPro"/>
</dbReference>
<evidence type="ECO:0000313" key="3">
    <source>
        <dbReference type="Proteomes" id="UP000182321"/>
    </source>
</evidence>
<evidence type="ECO:0000259" key="1">
    <source>
        <dbReference type="PROSITE" id="PS50902"/>
    </source>
</evidence>
<proteinExistence type="predicted"/>
<dbReference type="Gene3D" id="3.40.50.360">
    <property type="match status" value="1"/>
</dbReference>
<accession>A0A1H7G5A2</accession>
<dbReference type="PROSITE" id="PS50902">
    <property type="entry name" value="FLAVODOXIN_LIKE"/>
    <property type="match status" value="1"/>
</dbReference>
<dbReference type="InterPro" id="IPR008254">
    <property type="entry name" value="Flavodoxin/NO_synth"/>
</dbReference>
<organism evidence="2 3">
    <name type="scientific">Pseudobutyrivibrio ruminis</name>
    <dbReference type="NCBI Taxonomy" id="46206"/>
    <lineage>
        <taxon>Bacteria</taxon>
        <taxon>Bacillati</taxon>
        <taxon>Bacillota</taxon>
        <taxon>Clostridia</taxon>
        <taxon>Lachnospirales</taxon>
        <taxon>Lachnospiraceae</taxon>
        <taxon>Pseudobutyrivibrio</taxon>
    </lineage>
</organism>